<dbReference type="InterPro" id="IPR029229">
    <property type="entry name" value="Alkyl_sulf_C"/>
</dbReference>
<comment type="caution">
    <text evidence="5">The sequence shown here is derived from an EMBL/GenBank/DDBJ whole genome shotgun (WGS) entry which is preliminary data.</text>
</comment>
<name>A0A842HWT9_9SPHN</name>
<evidence type="ECO:0000313" key="5">
    <source>
        <dbReference type="EMBL" id="MBC2778598.1"/>
    </source>
</evidence>
<dbReference type="AlphaFoldDB" id="A0A842HWT9"/>
<sequence>MELQKRTKMGSAERKRWYDDACGTAFALDMIGERWSILIMRELMFGPRRFNELRADLPGISANILTQRLERLEDLRILKKRKLPPPASAQVYELTQWGYEAEPITQVLGKWATRHPDHDPTLPLSAASIMMSFRTMIDADRAKGFKAKIGFRFGEDGFVVTLDGGELITERREPDDVDLLLACEPTVLAALVYGGQPAGALEKAGALAIEGDGAVLDRFVTLFPLPEKLFGED</sequence>
<keyword evidence="3" id="KW-0804">Transcription</keyword>
<dbReference type="Proteomes" id="UP000564378">
    <property type="component" value="Unassembled WGS sequence"/>
</dbReference>
<evidence type="ECO:0000313" key="6">
    <source>
        <dbReference type="Proteomes" id="UP000564378"/>
    </source>
</evidence>
<dbReference type="GO" id="GO:0003677">
    <property type="term" value="F:DNA binding"/>
    <property type="evidence" value="ECO:0007669"/>
    <property type="project" value="UniProtKB-KW"/>
</dbReference>
<dbReference type="InterPro" id="IPR036390">
    <property type="entry name" value="WH_DNA-bd_sf"/>
</dbReference>
<gene>
    <name evidence="5" type="ORF">H6P80_13320</name>
</gene>
<dbReference type="Pfam" id="PF14864">
    <property type="entry name" value="Alkyl_sulf_C"/>
    <property type="match status" value="1"/>
</dbReference>
<dbReference type="PANTHER" id="PTHR33204:SF18">
    <property type="entry name" value="TRANSCRIPTIONAL REGULATORY PROTEIN"/>
    <property type="match status" value="1"/>
</dbReference>
<dbReference type="Gene3D" id="3.30.1050.10">
    <property type="entry name" value="SCP2 sterol-binding domain"/>
    <property type="match status" value="1"/>
</dbReference>
<dbReference type="SUPFAM" id="SSF46785">
    <property type="entry name" value="Winged helix' DNA-binding domain"/>
    <property type="match status" value="1"/>
</dbReference>
<dbReference type="PROSITE" id="PS51118">
    <property type="entry name" value="HTH_HXLR"/>
    <property type="match status" value="1"/>
</dbReference>
<dbReference type="Pfam" id="PF01638">
    <property type="entry name" value="HxlR"/>
    <property type="match status" value="1"/>
</dbReference>
<organism evidence="5 6">
    <name type="scientific">Parasphingopyxis marina</name>
    <dbReference type="NCBI Taxonomy" id="2761622"/>
    <lineage>
        <taxon>Bacteria</taxon>
        <taxon>Pseudomonadati</taxon>
        <taxon>Pseudomonadota</taxon>
        <taxon>Alphaproteobacteria</taxon>
        <taxon>Sphingomonadales</taxon>
        <taxon>Sphingomonadaceae</taxon>
        <taxon>Parasphingopyxis</taxon>
    </lineage>
</organism>
<dbReference type="EMBL" id="JACJVJ010000002">
    <property type="protein sequence ID" value="MBC2778598.1"/>
    <property type="molecule type" value="Genomic_DNA"/>
</dbReference>
<protein>
    <submittedName>
        <fullName evidence="5">Transcriptional regulator</fullName>
    </submittedName>
</protein>
<evidence type="ECO:0000256" key="1">
    <source>
        <dbReference type="ARBA" id="ARBA00023015"/>
    </source>
</evidence>
<proteinExistence type="predicted"/>
<feature type="domain" description="HTH hxlR-type" evidence="4">
    <location>
        <begin position="22"/>
        <end position="120"/>
    </location>
</feature>
<dbReference type="Gene3D" id="1.10.10.10">
    <property type="entry name" value="Winged helix-like DNA-binding domain superfamily/Winged helix DNA-binding domain"/>
    <property type="match status" value="1"/>
</dbReference>
<dbReference type="InterPro" id="IPR002577">
    <property type="entry name" value="HTH_HxlR"/>
</dbReference>
<keyword evidence="6" id="KW-1185">Reference proteome</keyword>
<evidence type="ECO:0000256" key="3">
    <source>
        <dbReference type="ARBA" id="ARBA00023163"/>
    </source>
</evidence>
<evidence type="ECO:0000256" key="2">
    <source>
        <dbReference type="ARBA" id="ARBA00023125"/>
    </source>
</evidence>
<keyword evidence="2" id="KW-0238">DNA-binding</keyword>
<keyword evidence="1" id="KW-0805">Transcription regulation</keyword>
<dbReference type="SUPFAM" id="SSF55718">
    <property type="entry name" value="SCP-like"/>
    <property type="match status" value="1"/>
</dbReference>
<accession>A0A842HWT9</accession>
<dbReference type="InterPro" id="IPR036388">
    <property type="entry name" value="WH-like_DNA-bd_sf"/>
</dbReference>
<reference evidence="5 6" key="1">
    <citation type="submission" date="2020-08" db="EMBL/GenBank/DDBJ databases">
        <title>Draft genome sequence of Parasphingopyxis sp. GrpM-11.</title>
        <authorList>
            <person name="Oh J."/>
            <person name="Roh D.-H."/>
        </authorList>
    </citation>
    <scope>NUCLEOTIDE SEQUENCE [LARGE SCALE GENOMIC DNA]</scope>
    <source>
        <strain evidence="5 6">GrpM-11</strain>
    </source>
</reference>
<dbReference type="InterPro" id="IPR036527">
    <property type="entry name" value="SCP2_sterol-bd_dom_sf"/>
</dbReference>
<evidence type="ECO:0000259" key="4">
    <source>
        <dbReference type="PROSITE" id="PS51118"/>
    </source>
</evidence>
<dbReference type="PANTHER" id="PTHR33204">
    <property type="entry name" value="TRANSCRIPTIONAL REGULATOR, MARR FAMILY"/>
    <property type="match status" value="1"/>
</dbReference>